<evidence type="ECO:0000313" key="15">
    <source>
        <dbReference type="Proteomes" id="UP000306985"/>
    </source>
</evidence>
<dbReference type="Gene3D" id="3.30.565.10">
    <property type="entry name" value="Histidine kinase-like ATPase, C-terminal domain"/>
    <property type="match status" value="1"/>
</dbReference>
<dbReference type="CDD" id="cd16917">
    <property type="entry name" value="HATPase_UhpB-NarQ-NarX-like"/>
    <property type="match status" value="1"/>
</dbReference>
<dbReference type="AlphaFoldDB" id="A0A4U6QN54"/>
<dbReference type="PANTHER" id="PTHR24421:SF10">
    <property type="entry name" value="NITRATE_NITRITE SENSOR PROTEIN NARQ"/>
    <property type="match status" value="1"/>
</dbReference>
<dbReference type="InterPro" id="IPR003594">
    <property type="entry name" value="HATPase_dom"/>
</dbReference>
<dbReference type="GO" id="GO:0016020">
    <property type="term" value="C:membrane"/>
    <property type="evidence" value="ECO:0007669"/>
    <property type="project" value="UniProtKB-SubCell"/>
</dbReference>
<evidence type="ECO:0000256" key="3">
    <source>
        <dbReference type="ARBA" id="ARBA00012438"/>
    </source>
</evidence>
<reference evidence="14 15" key="1">
    <citation type="submission" date="2019-05" db="EMBL/GenBank/DDBJ databases">
        <title>Nakamurella sp. N5BH11, whole genome shotgun sequence.</title>
        <authorList>
            <person name="Tuo L."/>
        </authorList>
    </citation>
    <scope>NUCLEOTIDE SEQUENCE [LARGE SCALE GENOMIC DNA]</scope>
    <source>
        <strain evidence="14 15">N5BH11</strain>
    </source>
</reference>
<dbReference type="Gene3D" id="6.10.340.10">
    <property type="match status" value="1"/>
</dbReference>
<comment type="subcellular location">
    <subcellularLocation>
        <location evidence="2">Membrane</location>
    </subcellularLocation>
</comment>
<dbReference type="Proteomes" id="UP000306985">
    <property type="component" value="Unassembled WGS sequence"/>
</dbReference>
<evidence type="ECO:0000256" key="1">
    <source>
        <dbReference type="ARBA" id="ARBA00000085"/>
    </source>
</evidence>
<dbReference type="GO" id="GO:0005524">
    <property type="term" value="F:ATP binding"/>
    <property type="evidence" value="ECO:0007669"/>
    <property type="project" value="UniProtKB-KW"/>
</dbReference>
<evidence type="ECO:0000256" key="7">
    <source>
        <dbReference type="ARBA" id="ARBA00022741"/>
    </source>
</evidence>
<comment type="caution">
    <text evidence="14">The sequence shown here is derived from an EMBL/GenBank/DDBJ whole genome shotgun (WGS) entry which is preliminary data.</text>
</comment>
<dbReference type="OrthoDB" id="144293at2"/>
<dbReference type="GO" id="GO:0000155">
    <property type="term" value="F:phosphorelay sensor kinase activity"/>
    <property type="evidence" value="ECO:0007669"/>
    <property type="project" value="InterPro"/>
</dbReference>
<gene>
    <name evidence="14" type="ORF">FDO65_02580</name>
</gene>
<dbReference type="EMBL" id="SZZH01000001">
    <property type="protein sequence ID" value="TKV62094.1"/>
    <property type="molecule type" value="Genomic_DNA"/>
</dbReference>
<dbReference type="InterPro" id="IPR011712">
    <property type="entry name" value="Sig_transdc_His_kin_sub3_dim/P"/>
</dbReference>
<dbReference type="EC" id="2.7.13.3" evidence="3"/>
<dbReference type="Pfam" id="PF02518">
    <property type="entry name" value="HATPase_c"/>
    <property type="match status" value="1"/>
</dbReference>
<keyword evidence="5" id="KW-0808">Transferase</keyword>
<evidence type="ECO:0000256" key="2">
    <source>
        <dbReference type="ARBA" id="ARBA00004370"/>
    </source>
</evidence>
<dbReference type="SUPFAM" id="SSF55874">
    <property type="entry name" value="ATPase domain of HSP90 chaperone/DNA topoisomerase II/histidine kinase"/>
    <property type="match status" value="1"/>
</dbReference>
<evidence type="ECO:0000256" key="9">
    <source>
        <dbReference type="ARBA" id="ARBA00022840"/>
    </source>
</evidence>
<evidence type="ECO:0000256" key="12">
    <source>
        <dbReference type="SAM" id="Phobius"/>
    </source>
</evidence>
<dbReference type="InterPro" id="IPR050482">
    <property type="entry name" value="Sensor_HK_TwoCompSys"/>
</dbReference>
<dbReference type="CDD" id="cd06225">
    <property type="entry name" value="HAMP"/>
    <property type="match status" value="1"/>
</dbReference>
<feature type="transmembrane region" description="Helical" evidence="12">
    <location>
        <begin position="26"/>
        <end position="46"/>
    </location>
</feature>
<proteinExistence type="predicted"/>
<evidence type="ECO:0000256" key="10">
    <source>
        <dbReference type="ARBA" id="ARBA00022989"/>
    </source>
</evidence>
<feature type="domain" description="HAMP" evidence="13">
    <location>
        <begin position="76"/>
        <end position="128"/>
    </location>
</feature>
<dbReference type="InterPro" id="IPR003660">
    <property type="entry name" value="HAMP_dom"/>
</dbReference>
<keyword evidence="12" id="KW-0472">Membrane</keyword>
<name>A0A4U6QN54_9ACTN</name>
<keyword evidence="8" id="KW-0418">Kinase</keyword>
<keyword evidence="15" id="KW-1185">Reference proteome</keyword>
<evidence type="ECO:0000313" key="14">
    <source>
        <dbReference type="EMBL" id="TKV62094.1"/>
    </source>
</evidence>
<evidence type="ECO:0000256" key="4">
    <source>
        <dbReference type="ARBA" id="ARBA00022553"/>
    </source>
</evidence>
<dbReference type="SMART" id="SM00304">
    <property type="entry name" value="HAMP"/>
    <property type="match status" value="2"/>
</dbReference>
<dbReference type="GO" id="GO:0046983">
    <property type="term" value="F:protein dimerization activity"/>
    <property type="evidence" value="ECO:0007669"/>
    <property type="project" value="InterPro"/>
</dbReference>
<dbReference type="Pfam" id="PF00672">
    <property type="entry name" value="HAMP"/>
    <property type="match status" value="1"/>
</dbReference>
<evidence type="ECO:0000256" key="5">
    <source>
        <dbReference type="ARBA" id="ARBA00022679"/>
    </source>
</evidence>
<dbReference type="Gene3D" id="1.20.5.1930">
    <property type="match status" value="1"/>
</dbReference>
<keyword evidence="9" id="KW-0067">ATP-binding</keyword>
<dbReference type="PROSITE" id="PS50885">
    <property type="entry name" value="HAMP"/>
    <property type="match status" value="1"/>
</dbReference>
<organism evidence="14 15">
    <name type="scientific">Nakamurella flava</name>
    <dbReference type="NCBI Taxonomy" id="2576308"/>
    <lineage>
        <taxon>Bacteria</taxon>
        <taxon>Bacillati</taxon>
        <taxon>Actinomycetota</taxon>
        <taxon>Actinomycetes</taxon>
        <taxon>Nakamurellales</taxon>
        <taxon>Nakamurellaceae</taxon>
        <taxon>Nakamurella</taxon>
    </lineage>
</organism>
<protein>
    <recommendedName>
        <fullName evidence="3">histidine kinase</fullName>
        <ecNumber evidence="3">2.7.13.3</ecNumber>
    </recommendedName>
</protein>
<keyword evidence="6 12" id="KW-0812">Transmembrane</keyword>
<evidence type="ECO:0000256" key="6">
    <source>
        <dbReference type="ARBA" id="ARBA00022692"/>
    </source>
</evidence>
<evidence type="ECO:0000256" key="11">
    <source>
        <dbReference type="ARBA" id="ARBA00023012"/>
    </source>
</evidence>
<dbReference type="PANTHER" id="PTHR24421">
    <property type="entry name" value="NITRATE/NITRITE SENSOR PROTEIN NARX-RELATED"/>
    <property type="match status" value="1"/>
</dbReference>
<keyword evidence="7" id="KW-0547">Nucleotide-binding</keyword>
<dbReference type="InterPro" id="IPR036890">
    <property type="entry name" value="HATPase_C_sf"/>
</dbReference>
<keyword evidence="10 12" id="KW-1133">Transmembrane helix</keyword>
<dbReference type="Pfam" id="PF07730">
    <property type="entry name" value="HisKA_3"/>
    <property type="match status" value="1"/>
</dbReference>
<keyword evidence="4" id="KW-0597">Phosphoprotein</keyword>
<feature type="transmembrane region" description="Helical" evidence="12">
    <location>
        <begin position="58"/>
        <end position="79"/>
    </location>
</feature>
<keyword evidence="11" id="KW-0902">Two-component regulatory system</keyword>
<evidence type="ECO:0000256" key="8">
    <source>
        <dbReference type="ARBA" id="ARBA00022777"/>
    </source>
</evidence>
<accession>A0A4U6QN54</accession>
<sequence length="342" mass="36670">MLTRPVPAARRPGDTRGPADTLFRRLLLFNVVVVTVAGVLLAITPVTVSNPLSWPEGIVLALGSALMVAINAVLVRATLRPLDGLTSLMERVDLLRPGQRLAPTSDRTVGHLVDTFNQMLDRLEHEREASSAHALAAQEDERRRIARELHDEVGQSLTAVLLGLRRTADRCPESLRGEVAEIQETVRDCLDEVRTVARRLRPGVLDDLGLSSALHALGADVSRAGDLPVTVRIDDRLPDLPPDTELAIYRVAQEGLTNVTRHADATSAGIEVVVGRRGEKLFVRIVDDGRGPVGAVEGGGIRGMRERAILVHGDLTVNEAPGGGTRLELAVPLGRSTAGGGR</sequence>
<comment type="catalytic activity">
    <reaction evidence="1">
        <text>ATP + protein L-histidine = ADP + protein N-phospho-L-histidine.</text>
        <dbReference type="EC" id="2.7.13.3"/>
    </reaction>
</comment>
<evidence type="ECO:0000259" key="13">
    <source>
        <dbReference type="PROSITE" id="PS50885"/>
    </source>
</evidence>